<dbReference type="Pfam" id="PF12728">
    <property type="entry name" value="HTH_17"/>
    <property type="match status" value="1"/>
</dbReference>
<proteinExistence type="predicted"/>
<dbReference type="NCBIfam" id="TIGR01764">
    <property type="entry name" value="excise"/>
    <property type="match status" value="1"/>
</dbReference>
<dbReference type="RefSeq" id="WP_253838727.1">
    <property type="nucleotide sequence ID" value="NZ_BAAAVB010000026.1"/>
</dbReference>
<comment type="caution">
    <text evidence="2">The sequence shown here is derived from an EMBL/GenBank/DDBJ whole genome shotgun (WGS) entry which is preliminary data.</text>
</comment>
<dbReference type="SUPFAM" id="SSF46955">
    <property type="entry name" value="Putative DNA-binding domain"/>
    <property type="match status" value="1"/>
</dbReference>
<protein>
    <submittedName>
        <fullName evidence="2">DNA binding domain-containing protein, excisionase family</fullName>
    </submittedName>
</protein>
<evidence type="ECO:0000259" key="1">
    <source>
        <dbReference type="Pfam" id="PF12728"/>
    </source>
</evidence>
<organism evidence="2 3">
    <name type="scientific">Actinokineospora diospyrosa</name>
    <dbReference type="NCBI Taxonomy" id="103728"/>
    <lineage>
        <taxon>Bacteria</taxon>
        <taxon>Bacillati</taxon>
        <taxon>Actinomycetota</taxon>
        <taxon>Actinomycetes</taxon>
        <taxon>Pseudonocardiales</taxon>
        <taxon>Pseudonocardiaceae</taxon>
        <taxon>Actinokineospora</taxon>
    </lineage>
</organism>
<accession>A0ABT1I5S1</accession>
<gene>
    <name evidence="2" type="ORF">LV75_000401</name>
</gene>
<evidence type="ECO:0000313" key="2">
    <source>
        <dbReference type="EMBL" id="MCP2267919.1"/>
    </source>
</evidence>
<sequence length="109" mass="12176">MTEHAVNPPAKVDSDEAIQDRTLAGSVDELVKAIRALVPKSPVQAEELLTAEQVGDLFRISPRTLRDLAATGRVPHRRIGKHYRFSRDDIVEIIRRAGQSHNSRTRRSG</sequence>
<keyword evidence="3" id="KW-1185">Reference proteome</keyword>
<name>A0ABT1I5S1_9PSEU</name>
<feature type="domain" description="Helix-turn-helix" evidence="1">
    <location>
        <begin position="48"/>
        <end position="96"/>
    </location>
</feature>
<evidence type="ECO:0000313" key="3">
    <source>
        <dbReference type="Proteomes" id="UP001205185"/>
    </source>
</evidence>
<reference evidence="2 3" key="1">
    <citation type="submission" date="2022-06" db="EMBL/GenBank/DDBJ databases">
        <title>Genomic Encyclopedia of Archaeal and Bacterial Type Strains, Phase II (KMG-II): from individual species to whole genera.</title>
        <authorList>
            <person name="Goeker M."/>
        </authorList>
    </citation>
    <scope>NUCLEOTIDE SEQUENCE [LARGE SCALE GENOMIC DNA]</scope>
    <source>
        <strain evidence="2 3">DSM 44255</strain>
    </source>
</reference>
<dbReference type="InterPro" id="IPR009061">
    <property type="entry name" value="DNA-bd_dom_put_sf"/>
</dbReference>
<dbReference type="InterPro" id="IPR010093">
    <property type="entry name" value="SinI_DNA-bd"/>
</dbReference>
<dbReference type="EMBL" id="JAMTCO010000001">
    <property type="protein sequence ID" value="MCP2267919.1"/>
    <property type="molecule type" value="Genomic_DNA"/>
</dbReference>
<dbReference type="InterPro" id="IPR041657">
    <property type="entry name" value="HTH_17"/>
</dbReference>
<dbReference type="Proteomes" id="UP001205185">
    <property type="component" value="Unassembled WGS sequence"/>
</dbReference>